<dbReference type="Gene3D" id="1.20.5.5160">
    <property type="match status" value="1"/>
</dbReference>
<dbReference type="InterPro" id="IPR000719">
    <property type="entry name" value="Prot_kinase_dom"/>
</dbReference>
<keyword evidence="4 6" id="KW-0067">ATP-binding</keyword>
<dbReference type="GO" id="GO:0006397">
    <property type="term" value="P:mRNA processing"/>
    <property type="evidence" value="ECO:0007669"/>
    <property type="project" value="UniProtKB-KW"/>
</dbReference>
<feature type="binding site" evidence="6">
    <location>
        <begin position="268"/>
        <end position="269"/>
    </location>
    <ligand>
        <name>ATP</name>
        <dbReference type="ChEBI" id="CHEBI:30616"/>
    </ligand>
</feature>
<dbReference type="InterPro" id="IPR011009">
    <property type="entry name" value="Kinase-like_dom_sf"/>
</dbReference>
<feature type="binding site" evidence="6">
    <location>
        <begin position="197"/>
        <end position="204"/>
    </location>
    <ligand>
        <name>ATP</name>
        <dbReference type="ChEBI" id="CHEBI:30616"/>
    </ligand>
</feature>
<feature type="coiled-coil region" evidence="6">
    <location>
        <begin position="371"/>
        <end position="409"/>
    </location>
</feature>
<dbReference type="GO" id="GO:0010606">
    <property type="term" value="P:positive regulation of cytoplasmic mRNA processing body assembly"/>
    <property type="evidence" value="ECO:0007669"/>
    <property type="project" value="UniProtKB-UniRule"/>
</dbReference>
<dbReference type="GO" id="GO:0008143">
    <property type="term" value="F:poly(A) binding"/>
    <property type="evidence" value="ECO:0007669"/>
    <property type="project" value="TreeGrafter"/>
</dbReference>
<evidence type="ECO:0000256" key="1">
    <source>
        <dbReference type="ARBA" id="ARBA00022490"/>
    </source>
</evidence>
<proteinExistence type="inferred from homology"/>
<keyword evidence="3 6" id="KW-0547">Nucleotide-binding</keyword>
<evidence type="ECO:0000259" key="7">
    <source>
        <dbReference type="PROSITE" id="PS50011"/>
    </source>
</evidence>
<comment type="domain">
    <text evidence="6">The N-terminal zinc finger binds to poly(A) RNA.</text>
</comment>
<comment type="caution">
    <text evidence="6">Lacks conserved residue(s) required for the propagation of feature annotation.</text>
</comment>
<feature type="region of interest" description="Knob domain" evidence="6">
    <location>
        <begin position="410"/>
        <end position="503"/>
    </location>
</feature>
<comment type="similarity">
    <text evidence="6">Belongs to the protein kinase superfamily. PAN3 family.</text>
</comment>
<feature type="binding site" evidence="6">
    <location>
        <position position="147"/>
    </location>
    <ligand>
        <name>ATP</name>
        <dbReference type="ChEBI" id="CHEBI:30616"/>
    </ligand>
</feature>
<evidence type="ECO:0000256" key="5">
    <source>
        <dbReference type="ARBA" id="ARBA00023054"/>
    </source>
</evidence>
<dbReference type="Gene3D" id="1.10.510.10">
    <property type="entry name" value="Transferase(Phosphotransferase) domain 1"/>
    <property type="match status" value="1"/>
</dbReference>
<dbReference type="GO" id="GO:0000289">
    <property type="term" value="P:nuclear-transcribed mRNA poly(A) tail shortening"/>
    <property type="evidence" value="ECO:0007669"/>
    <property type="project" value="UniProtKB-UniRule"/>
</dbReference>
<dbReference type="GO" id="GO:0000932">
    <property type="term" value="C:P-body"/>
    <property type="evidence" value="ECO:0007669"/>
    <property type="project" value="UniProtKB-SubCell"/>
</dbReference>
<dbReference type="PANTHER" id="PTHR12272:SF11">
    <property type="entry name" value="PAN2-PAN3 DEADENYLATION COMPLEX SUBUNIT PAN3"/>
    <property type="match status" value="1"/>
</dbReference>
<dbReference type="PROSITE" id="PS50011">
    <property type="entry name" value="PROTEIN_KINASE_DOM"/>
    <property type="match status" value="1"/>
</dbReference>
<gene>
    <name evidence="8" type="primary">CSON010142</name>
    <name evidence="6" type="synonym">PAN3</name>
</gene>
<dbReference type="HAMAP" id="MF_03181">
    <property type="entry name" value="PAN3"/>
    <property type="match status" value="1"/>
</dbReference>
<keyword evidence="2 6" id="KW-0507">mRNA processing</keyword>
<protein>
    <recommendedName>
        <fullName evidence="6">PAN2-PAN3 deadenylation complex subunit PAN3</fullName>
    </recommendedName>
    <alternativeName>
        <fullName evidence="6">PAB1P-dependent poly(A)-specific ribonuclease</fullName>
    </alternativeName>
    <alternativeName>
        <fullName evidence="6">Poly(A)-nuclease deadenylation complex subunit 3</fullName>
        <shortName evidence="6">PAN deadenylation complex subunit 3</shortName>
    </alternativeName>
</protein>
<dbReference type="VEuPathDB" id="VectorBase:CSON010142"/>
<evidence type="ECO:0000256" key="4">
    <source>
        <dbReference type="ARBA" id="ARBA00022840"/>
    </source>
</evidence>
<dbReference type="GO" id="GO:0004672">
    <property type="term" value="F:protein kinase activity"/>
    <property type="evidence" value="ECO:0007669"/>
    <property type="project" value="InterPro"/>
</dbReference>
<keyword evidence="1 6" id="KW-0963">Cytoplasm</keyword>
<feature type="domain" description="Protein kinase" evidence="7">
    <location>
        <begin position="111"/>
        <end position="374"/>
    </location>
</feature>
<accession>A0A336LK68</accession>
<dbReference type="Gene3D" id="1.10.287.3700">
    <property type="match status" value="1"/>
</dbReference>
<evidence type="ECO:0000256" key="6">
    <source>
        <dbReference type="HAMAP-Rule" id="MF_03181"/>
    </source>
</evidence>
<dbReference type="SUPFAM" id="SSF56112">
    <property type="entry name" value="Protein kinase-like (PK-like)"/>
    <property type="match status" value="1"/>
</dbReference>
<dbReference type="InterPro" id="IPR030844">
    <property type="entry name" value="PAN3"/>
</dbReference>
<comment type="subcellular location">
    <subcellularLocation>
        <location evidence="6">Cytoplasm</location>
        <location evidence="6">P-body</location>
    </subcellularLocation>
</comment>
<keyword evidence="5 6" id="KW-0175">Coiled coil</keyword>
<evidence type="ECO:0000256" key="2">
    <source>
        <dbReference type="ARBA" id="ARBA00022664"/>
    </source>
</evidence>
<dbReference type="FunFam" id="1.10.287.3700:FF:000001">
    <property type="entry name" value="PAN2-PAN3 deadenylation complex subunit PAN3"/>
    <property type="match status" value="1"/>
</dbReference>
<organism evidence="8">
    <name type="scientific">Culicoides sonorensis</name>
    <name type="common">Biting midge</name>
    <dbReference type="NCBI Taxonomy" id="179676"/>
    <lineage>
        <taxon>Eukaryota</taxon>
        <taxon>Metazoa</taxon>
        <taxon>Ecdysozoa</taxon>
        <taxon>Arthropoda</taxon>
        <taxon>Hexapoda</taxon>
        <taxon>Insecta</taxon>
        <taxon>Pterygota</taxon>
        <taxon>Neoptera</taxon>
        <taxon>Endopterygota</taxon>
        <taxon>Diptera</taxon>
        <taxon>Nematocera</taxon>
        <taxon>Chironomoidea</taxon>
        <taxon>Ceratopogonidae</taxon>
        <taxon>Ceratopogoninae</taxon>
        <taxon>Culicoides</taxon>
        <taxon>Monoculicoides</taxon>
    </lineage>
</organism>
<comment type="subunit">
    <text evidence="6">Homodimer. Forms a heterotrimer with a catalytic subunit PAN2 to form the poly(A)-nuclease (PAN) deadenylation complex. Interacts (via PAM-2 motif) with poly(A)-binding protein (via PABC domain), conferring substrate specificity of the enzyme complex.</text>
</comment>
<dbReference type="OMA" id="YVFHSVD"/>
<comment type="function">
    <text evidence="6">Regulatory subunit of the poly(A)-nuclease (PAN) deadenylation complex, one of two cytoplasmic mRNA deadenylases involved in general and miRNA-mediated mRNA turnover. PAN specifically shortens poly(A) tails of RNA and the activity is stimulated by poly(A)-binding protein (PABP). PAN deadenylation is followed by rapid degradation of the shortened mRNA tails by the CCR4-NOT complex. Deadenylated mRNAs are then degraded by two alternative mechanisms, namely exosome-mediated 3'-5' exonucleolytic degradation, or deadenlyation-dependent mRNA decaping and subsequent 5'-3' exonucleolytic degradation by XRN1. PAN3 acts as a positive regulator for PAN activity, recruiting the catalytic subunit PAN2 to mRNA via its interaction with RNA and PABP, and to miRNA targets via its interaction with GW182 family proteins.</text>
</comment>
<dbReference type="GO" id="GO:0005524">
    <property type="term" value="F:ATP binding"/>
    <property type="evidence" value="ECO:0007669"/>
    <property type="project" value="UniProtKB-UniRule"/>
</dbReference>
<dbReference type="AlphaFoldDB" id="A0A336LK68"/>
<dbReference type="InterPro" id="IPR041332">
    <property type="entry name" value="Pan3_CK"/>
</dbReference>
<dbReference type="Pfam" id="PF18101">
    <property type="entry name" value="Pan3_CK"/>
    <property type="match status" value="1"/>
</dbReference>
<reference evidence="8" key="1">
    <citation type="submission" date="2018-07" db="EMBL/GenBank/DDBJ databases">
        <authorList>
            <person name="Quirk P.G."/>
            <person name="Krulwich T.A."/>
        </authorList>
    </citation>
    <scope>NUCLEOTIDE SEQUENCE</scope>
</reference>
<evidence type="ECO:0000313" key="8">
    <source>
        <dbReference type="EMBL" id="SSX18594.1"/>
    </source>
</evidence>
<sequence>MAYSSDTTHSSDSVYMNTMGGTTYFFSSQSETLETAIPEEPVATTTQAPTIDLKHTYPGPASHVTKIQTTNPLFSSFLMIDDVKQQLLKRNEITNTLPPTNTSLPTELENYHSLVPLETNTHGQKIPQIASTFKATSSIDGMRYCLRRLHGCRLQSLKTFMQVLEKWKKLQSSNIVKLREVFTSKAFGDHSLILVYDYHAGAETLLSRYFRNPETGAVGSFSDRYASRANNNKNLLYENELWWIIMQLTAAVRVVHTNGLACRTLDPTKVIFSGKRLRLSFLGVSDIVLFDPNESSPFNVITHHQQEDLTSLGKLILALACKNLQSIQRDRIQSSIEMVSRVYSNDLRHLILYLLSTNERSISECMPMIGARFYVQIDALQTQNDILEDELSKELENGRLYRLLVKLGTINERPGLVDMSWSETGDRYMLKLFRDYLFHTVTADGKPWLCNAHIVQCLNKLDAGSDEKVQLVSRDEQSVLVVTYNELKTCLDRAFQELVDASY</sequence>
<dbReference type="EMBL" id="UFQT01000040">
    <property type="protein sequence ID" value="SSX18594.1"/>
    <property type="molecule type" value="Genomic_DNA"/>
</dbReference>
<dbReference type="PANTHER" id="PTHR12272">
    <property type="entry name" value="DEADENYLATION COMPLEX SUBUNIT PAN3"/>
    <property type="match status" value="1"/>
</dbReference>
<comment type="domain">
    <text evidence="6">Contains a pseudokinase domain. The protein kinase domain is predicted to be catalytically inactive because some of the residues important for catalytic activity are substituted and it lacks the equivalent of the binding site for a peptide substrate. However, it has retained an ATP-binding site and ATP-binding is required for mRNA degradation, stimulating the activity of the PAN2 nuclease in vitro. The nucleotide-binding site is juxtaposed to the RNase active site of PAN2 in the complex and may actually bind nucleosides of a poly(A) RNA rather than ATP, feeding the poly(A)-tail to the active site of the deadenylase and thus increasing the efficiency with which this distributive enzyme degrades oligo(A) RNAs.</text>
</comment>
<evidence type="ECO:0000256" key="3">
    <source>
        <dbReference type="ARBA" id="ARBA00022741"/>
    </source>
</evidence>
<comment type="domain">
    <text evidence="6">The pseudokinase domain, the coiled-coil (CC), and C-terminal knob domain (CK) form a structural unit (PKC) that forms an extensive high-affinity interaction surface for PAN2.</text>
</comment>
<name>A0A336LK68_CULSO</name>
<dbReference type="GO" id="GO:0031251">
    <property type="term" value="C:PAN complex"/>
    <property type="evidence" value="ECO:0007669"/>
    <property type="project" value="UniProtKB-UniRule"/>
</dbReference>